<name>A0A8I1HSK6_9CORY</name>
<sequence length="75" mass="8688">MDQKQISYVADQVEQGILGLEGVDKLLAYLDSLHPDDLAGVDFLVDRMFEEERNQIWELTETLKEFLADLKECQK</sequence>
<proteinExistence type="predicted"/>
<accession>A0A8I1HSK6</accession>
<evidence type="ECO:0000313" key="2">
    <source>
        <dbReference type="Proteomes" id="UP000603369"/>
    </source>
</evidence>
<dbReference type="Proteomes" id="UP000603369">
    <property type="component" value="Unassembled WGS sequence"/>
</dbReference>
<dbReference type="RefSeq" id="WP_150851690.1">
    <property type="nucleotide sequence ID" value="NZ_CP069791.1"/>
</dbReference>
<organism evidence="1 2">
    <name type="scientific">Corynebacterium tuberculostearicum</name>
    <dbReference type="NCBI Taxonomy" id="38304"/>
    <lineage>
        <taxon>Bacteria</taxon>
        <taxon>Bacillati</taxon>
        <taxon>Actinomycetota</taxon>
        <taxon>Actinomycetes</taxon>
        <taxon>Mycobacteriales</taxon>
        <taxon>Corynebacteriaceae</taxon>
        <taxon>Corynebacterium</taxon>
    </lineage>
</organism>
<keyword evidence="2" id="KW-1185">Reference proteome</keyword>
<reference evidence="1 2" key="1">
    <citation type="submission" date="2020-12" db="EMBL/GenBank/DDBJ databases">
        <title>Draft genome sequence of the commensal strain Corynebacterium tuberculostearicum MFP09/CIP 102622 isolated from human skin.</title>
        <authorList>
            <person name="Boukerb A.M."/>
            <person name="Janvier X."/>
            <person name="Feuilloley M.G.J."/>
            <person name="Groboillot A."/>
        </authorList>
    </citation>
    <scope>NUCLEOTIDE SEQUENCE [LARGE SCALE GENOMIC DNA]</scope>
    <source>
        <strain evidence="1 2">CIP 102622</strain>
    </source>
</reference>
<evidence type="ECO:0000313" key="1">
    <source>
        <dbReference type="EMBL" id="MBK3429161.1"/>
    </source>
</evidence>
<comment type="caution">
    <text evidence="1">The sequence shown here is derived from an EMBL/GenBank/DDBJ whole genome shotgun (WGS) entry which is preliminary data.</text>
</comment>
<dbReference type="EMBL" id="JAEHFL010000036">
    <property type="protein sequence ID" value="MBK3429161.1"/>
    <property type="molecule type" value="Genomic_DNA"/>
</dbReference>
<protein>
    <submittedName>
        <fullName evidence="1">tRNA 2-thiouridine-synthesizing protein</fullName>
    </submittedName>
</protein>
<dbReference type="AlphaFoldDB" id="A0A8I1HSK6"/>
<gene>
    <name evidence="1" type="ORF">JDP02_11730</name>
</gene>